<keyword evidence="2" id="KW-1185">Reference proteome</keyword>
<sequence length="109" mass="12056">MPKRASTTTTFDPWDLLPTCKYTVGSWGYKDDAAHELRNHCRSLGIAPDLTGLGEDGPMTVMARLGQQHHLHVYEPRSFEGGSDYCLVVSRAVRRAVTMLSLTQACTSD</sequence>
<dbReference type="Proteomes" id="UP000076079">
    <property type="component" value="Chromosome"/>
</dbReference>
<dbReference type="RefSeq" id="WP_162271252.1">
    <property type="nucleotide sequence ID" value="NZ_CP015136.1"/>
</dbReference>
<protein>
    <submittedName>
        <fullName evidence="1">Uncharacterized protein</fullName>
    </submittedName>
</protein>
<accession>A0A143PFW5</accession>
<name>A0A143PFW5_LUTPR</name>
<dbReference type="KEGG" id="abac:LuPra_00588"/>
<dbReference type="AlphaFoldDB" id="A0A143PFW5"/>
<reference evidence="2" key="2">
    <citation type="submission" date="2016-04" db="EMBL/GenBank/DDBJ databases">
        <title>First Complete Genome Sequence of a Subdivision 6 Acidobacterium.</title>
        <authorList>
            <person name="Huang S."/>
            <person name="Vieira S."/>
            <person name="Bunk B."/>
            <person name="Riedel T."/>
            <person name="Sproeer C."/>
            <person name="Overmann J."/>
        </authorList>
    </citation>
    <scope>NUCLEOTIDE SEQUENCE [LARGE SCALE GENOMIC DNA]</scope>
    <source>
        <strain evidence="2">DSM 100886 HEG_-6_39</strain>
    </source>
</reference>
<reference evidence="1 2" key="1">
    <citation type="journal article" date="2016" name="Genome Announc.">
        <title>First Complete Genome Sequence of a Subdivision 6 Acidobacterium Strain.</title>
        <authorList>
            <person name="Huang S."/>
            <person name="Vieira S."/>
            <person name="Bunk B."/>
            <person name="Riedel T."/>
            <person name="Sproer C."/>
            <person name="Overmann J."/>
        </authorList>
    </citation>
    <scope>NUCLEOTIDE SEQUENCE [LARGE SCALE GENOMIC DNA]</scope>
    <source>
        <strain evidence="2">DSM 100886 HEG_-6_39</strain>
    </source>
</reference>
<dbReference type="STRING" id="1855912.LuPra_00588"/>
<organism evidence="1 2">
    <name type="scientific">Luteitalea pratensis</name>
    <dbReference type="NCBI Taxonomy" id="1855912"/>
    <lineage>
        <taxon>Bacteria</taxon>
        <taxon>Pseudomonadati</taxon>
        <taxon>Acidobacteriota</taxon>
        <taxon>Vicinamibacteria</taxon>
        <taxon>Vicinamibacterales</taxon>
        <taxon>Vicinamibacteraceae</taxon>
        <taxon>Luteitalea</taxon>
    </lineage>
</organism>
<evidence type="ECO:0000313" key="2">
    <source>
        <dbReference type="Proteomes" id="UP000076079"/>
    </source>
</evidence>
<evidence type="ECO:0000313" key="1">
    <source>
        <dbReference type="EMBL" id="AMY07415.1"/>
    </source>
</evidence>
<gene>
    <name evidence="1" type="ORF">LuPra_00588</name>
</gene>
<proteinExistence type="predicted"/>
<dbReference type="EMBL" id="CP015136">
    <property type="protein sequence ID" value="AMY07415.1"/>
    <property type="molecule type" value="Genomic_DNA"/>
</dbReference>